<dbReference type="Pfam" id="PF03468">
    <property type="entry name" value="XS"/>
    <property type="match status" value="1"/>
</dbReference>
<evidence type="ECO:0000259" key="5">
    <source>
        <dbReference type="Pfam" id="PF03469"/>
    </source>
</evidence>
<dbReference type="OrthoDB" id="1892195at2759"/>
<evidence type="ECO:0008006" key="9">
    <source>
        <dbReference type="Google" id="ProtNLM"/>
    </source>
</evidence>
<keyword evidence="8" id="KW-1185">Reference proteome</keyword>
<reference evidence="7" key="2">
    <citation type="journal article" date="2023" name="Plants (Basel)">
        <title>Annotation of the Turnera subulata (Passifloraceae) Draft Genome Reveals the S-Locus Evolved after the Divergence of Turneroideae from Passifloroideae in a Stepwise Manner.</title>
        <authorList>
            <person name="Henning P.M."/>
            <person name="Roalson E.H."/>
            <person name="Mir W."/>
            <person name="McCubbin A.G."/>
            <person name="Shore J.S."/>
        </authorList>
    </citation>
    <scope>NUCLEOTIDE SEQUENCE</scope>
    <source>
        <strain evidence="7">F60SS</strain>
    </source>
</reference>
<feature type="domain" description="Zinc finger-XS" evidence="6">
    <location>
        <begin position="42"/>
        <end position="84"/>
    </location>
</feature>
<dbReference type="EMBL" id="JAKUCV010003173">
    <property type="protein sequence ID" value="KAJ4839911.1"/>
    <property type="molecule type" value="Genomic_DNA"/>
</dbReference>
<dbReference type="Proteomes" id="UP001141552">
    <property type="component" value="Unassembled WGS sequence"/>
</dbReference>
<dbReference type="InterPro" id="IPR005381">
    <property type="entry name" value="Znf-XS_domain"/>
</dbReference>
<reference evidence="7" key="1">
    <citation type="submission" date="2022-02" db="EMBL/GenBank/DDBJ databases">
        <authorList>
            <person name="Henning P.M."/>
            <person name="McCubbin A.G."/>
            <person name="Shore J.S."/>
        </authorList>
    </citation>
    <scope>NUCLEOTIDE SEQUENCE</scope>
    <source>
        <strain evidence="7">F60SS</strain>
        <tissue evidence="7">Leaves</tissue>
    </source>
</reference>
<dbReference type="PANTHER" id="PTHR21596:SF3">
    <property type="entry name" value="FACTOR OF DNA METHYLATION 1-RELATED"/>
    <property type="match status" value="1"/>
</dbReference>
<keyword evidence="1 3" id="KW-0175">Coiled coil</keyword>
<evidence type="ECO:0000259" key="4">
    <source>
        <dbReference type="Pfam" id="PF03468"/>
    </source>
</evidence>
<dbReference type="InterPro" id="IPR045177">
    <property type="entry name" value="FDM1-5/IDN2"/>
</dbReference>
<gene>
    <name evidence="7" type="ORF">Tsubulata_026603</name>
</gene>
<evidence type="ECO:0000313" key="7">
    <source>
        <dbReference type="EMBL" id="KAJ4839911.1"/>
    </source>
</evidence>
<proteinExistence type="predicted"/>
<dbReference type="InterPro" id="IPR038588">
    <property type="entry name" value="XS_domain_sf"/>
</dbReference>
<accession>A0A9Q0JEN7</accession>
<feature type="coiled-coil region" evidence="3">
    <location>
        <begin position="248"/>
        <end position="461"/>
    </location>
</feature>
<dbReference type="Pfam" id="PF03469">
    <property type="entry name" value="XH"/>
    <property type="match status" value="1"/>
</dbReference>
<evidence type="ECO:0000259" key="6">
    <source>
        <dbReference type="Pfam" id="PF03470"/>
    </source>
</evidence>
<keyword evidence="2" id="KW-0943">RNA-mediated gene silencing</keyword>
<dbReference type="AlphaFoldDB" id="A0A9Q0JEN7"/>
<evidence type="ECO:0000256" key="3">
    <source>
        <dbReference type="SAM" id="Coils"/>
    </source>
</evidence>
<dbReference type="InterPro" id="IPR005379">
    <property type="entry name" value="FDM1-5/IDN2_XH"/>
</dbReference>
<dbReference type="Pfam" id="PF03470">
    <property type="entry name" value="zf-XS"/>
    <property type="match status" value="1"/>
</dbReference>
<evidence type="ECO:0000256" key="1">
    <source>
        <dbReference type="ARBA" id="ARBA00023054"/>
    </source>
</evidence>
<comment type="caution">
    <text evidence="7">The sequence shown here is derived from an EMBL/GenBank/DDBJ whole genome shotgun (WGS) entry which is preliminary data.</text>
</comment>
<dbReference type="Gene3D" id="3.30.70.2890">
    <property type="entry name" value="XS domain"/>
    <property type="match status" value="1"/>
</dbReference>
<dbReference type="PANTHER" id="PTHR21596">
    <property type="entry name" value="RIBONUCLEASE P SUBUNIT P38"/>
    <property type="match status" value="1"/>
</dbReference>
<evidence type="ECO:0000256" key="2">
    <source>
        <dbReference type="ARBA" id="ARBA00023158"/>
    </source>
</evidence>
<name>A0A9Q0JEN7_9ROSI</name>
<organism evidence="7 8">
    <name type="scientific">Turnera subulata</name>
    <dbReference type="NCBI Taxonomy" id="218843"/>
    <lineage>
        <taxon>Eukaryota</taxon>
        <taxon>Viridiplantae</taxon>
        <taxon>Streptophyta</taxon>
        <taxon>Embryophyta</taxon>
        <taxon>Tracheophyta</taxon>
        <taxon>Spermatophyta</taxon>
        <taxon>Magnoliopsida</taxon>
        <taxon>eudicotyledons</taxon>
        <taxon>Gunneridae</taxon>
        <taxon>Pentapetalae</taxon>
        <taxon>rosids</taxon>
        <taxon>fabids</taxon>
        <taxon>Malpighiales</taxon>
        <taxon>Passifloraceae</taxon>
        <taxon>Turnera</taxon>
    </lineage>
</organism>
<dbReference type="GO" id="GO:0080188">
    <property type="term" value="P:gene silencing by siRNA-directed DNA methylation"/>
    <property type="evidence" value="ECO:0007669"/>
    <property type="project" value="InterPro"/>
</dbReference>
<feature type="domain" description="Factor of DNA methylation 1-5/IDN2" evidence="5">
    <location>
        <begin position="501"/>
        <end position="631"/>
    </location>
</feature>
<dbReference type="InterPro" id="IPR005380">
    <property type="entry name" value="XS_domain"/>
</dbReference>
<evidence type="ECO:0000313" key="8">
    <source>
        <dbReference type="Proteomes" id="UP001141552"/>
    </source>
</evidence>
<protein>
    <recommendedName>
        <fullName evidence="9">Factor of DNA methylation 1-5/IDN2 domain-containing protein</fullName>
    </recommendedName>
</protein>
<sequence>MDHSSEEDTDISESEIDDHMVRPYEDLKTGKLKLKVHGFLRCPFCLGKRKRDYKYKDLLQHASGVSTGSANRSAKQKAKHLALAKYLQIDLANEAEQAKQVVPRPVNRNSEQDELFVKPWSGVISKKVKDHEEISPQLGATYWLKKYARFKPLEAYAFWREDKQTIEAILTFENDRPGFANAMAFQSSFDAESHGKKDWEQKTYLDSSTYGWFARAADYHSDGPMGEYLRNQGKWELATFSSVNQKEAEQKTSTLADLAEKIDTANLEMDHIQYKVNKTAMTLERLLEDTEKLQSKLAEEREKIQSEAREKLQRLLDERDRLAEEWEYKRRELDERNLKLNKKEALTALEKQKLDEEKKKNAVRDSSLHLASLEKEKADKNFLRLVEEKKREKQEAMDKFLKLEKELAAKQKLEMEIQDLRGKLQVMKQYSQDNAANQSNMKELEEELASKVDDMSSMESLNQILIVKERGSNDELQEARKVLIEGWPKLLSGRPTNIGIKRMGEIDANSFQSVCREKFKPDDVMIEAATLCSLWQEHLKDPHWHPFKVITEDGKEKEILDEEDEKLKSLKQEWKDEAYTAVVNALQELNEYNPSGRYVIQEFWNFKEGRKATLKEVIAHAVKDIKNCKRKKR</sequence>
<feature type="domain" description="XS" evidence="4">
    <location>
        <begin position="113"/>
        <end position="220"/>
    </location>
</feature>